<keyword evidence="2" id="KW-1185">Reference proteome</keyword>
<reference evidence="1" key="1">
    <citation type="submission" date="2023-06" db="EMBL/GenBank/DDBJ databases">
        <title>Genome-scale phylogeny and comparative genomics of the fungal order Sordariales.</title>
        <authorList>
            <consortium name="Lawrence Berkeley National Laboratory"/>
            <person name="Hensen N."/>
            <person name="Bonometti L."/>
            <person name="Westerberg I."/>
            <person name="Brannstrom I.O."/>
            <person name="Guillou S."/>
            <person name="Cros-Aarteil S."/>
            <person name="Calhoun S."/>
            <person name="Haridas S."/>
            <person name="Kuo A."/>
            <person name="Mondo S."/>
            <person name="Pangilinan J."/>
            <person name="Riley R."/>
            <person name="Labutti K."/>
            <person name="Andreopoulos B."/>
            <person name="Lipzen A."/>
            <person name="Chen C."/>
            <person name="Yanf M."/>
            <person name="Daum C."/>
            <person name="Ng V."/>
            <person name="Clum A."/>
            <person name="Steindorff A."/>
            <person name="Ohm R."/>
            <person name="Martin F."/>
            <person name="Silar P."/>
            <person name="Natvig D."/>
            <person name="Lalanne C."/>
            <person name="Gautier V."/>
            <person name="Ament-Velasquez S.L."/>
            <person name="Kruys A."/>
            <person name="Hutchinson M.I."/>
            <person name="Powell A.J."/>
            <person name="Barry K."/>
            <person name="Miller A.N."/>
            <person name="Grigoriev I.V."/>
            <person name="Debuchy R."/>
            <person name="Gladieux P."/>
            <person name="Thoren M.H."/>
            <person name="Johannesson H."/>
        </authorList>
    </citation>
    <scope>NUCLEOTIDE SEQUENCE</scope>
    <source>
        <strain evidence="1">PSN4</strain>
    </source>
</reference>
<name>A0AAJ0BGY5_9PEZI</name>
<organism evidence="1 2">
    <name type="scientific">Echria macrotheca</name>
    <dbReference type="NCBI Taxonomy" id="438768"/>
    <lineage>
        <taxon>Eukaryota</taxon>
        <taxon>Fungi</taxon>
        <taxon>Dikarya</taxon>
        <taxon>Ascomycota</taxon>
        <taxon>Pezizomycotina</taxon>
        <taxon>Sordariomycetes</taxon>
        <taxon>Sordariomycetidae</taxon>
        <taxon>Sordariales</taxon>
        <taxon>Schizotheciaceae</taxon>
        <taxon>Echria</taxon>
    </lineage>
</organism>
<evidence type="ECO:0000313" key="2">
    <source>
        <dbReference type="Proteomes" id="UP001239445"/>
    </source>
</evidence>
<evidence type="ECO:0000313" key="1">
    <source>
        <dbReference type="EMBL" id="KAK1756637.1"/>
    </source>
</evidence>
<dbReference type="AlphaFoldDB" id="A0AAJ0BGY5"/>
<comment type="caution">
    <text evidence="1">The sequence shown here is derived from an EMBL/GenBank/DDBJ whole genome shotgun (WGS) entry which is preliminary data.</text>
</comment>
<gene>
    <name evidence="1" type="ORF">QBC47DRAFT_401538</name>
</gene>
<proteinExistence type="predicted"/>
<protein>
    <submittedName>
        <fullName evidence="1">Uncharacterized protein</fullName>
    </submittedName>
</protein>
<accession>A0AAJ0BGY5</accession>
<dbReference type="Proteomes" id="UP001239445">
    <property type="component" value="Unassembled WGS sequence"/>
</dbReference>
<sequence>MSRAMARMCSGQVYLVTDIPFPFDLKAFQFGGRYWPNIWASTEYPELRNRIAAGMVDGGALIVIEFATVAFPKPRAWKIDWEALVPLSDTETAWKRDKYPIIPAELWEPYDLASELPARSGLYSQMESGGRCDMTDTGLDSEPAGMDFFG</sequence>
<dbReference type="EMBL" id="MU839832">
    <property type="protein sequence ID" value="KAK1756637.1"/>
    <property type="molecule type" value="Genomic_DNA"/>
</dbReference>